<feature type="domain" description="Secretion system C-terminal sorting" evidence="6">
    <location>
        <begin position="510"/>
        <end position="579"/>
    </location>
</feature>
<dbReference type="PROSITE" id="PS51257">
    <property type="entry name" value="PROKAR_LIPOPROTEIN"/>
    <property type="match status" value="1"/>
</dbReference>
<name>A0A370Q3R7_9FLAO</name>
<evidence type="ECO:0000256" key="5">
    <source>
        <dbReference type="ARBA" id="ARBA00023136"/>
    </source>
</evidence>
<dbReference type="SUPFAM" id="SSF69318">
    <property type="entry name" value="Integrin alpha N-terminal domain"/>
    <property type="match status" value="1"/>
</dbReference>
<dbReference type="Gene3D" id="2.130.10.130">
    <property type="entry name" value="Integrin alpha, N-terminal"/>
    <property type="match status" value="1"/>
</dbReference>
<evidence type="ECO:0000313" key="7">
    <source>
        <dbReference type="EMBL" id="RDK82959.1"/>
    </source>
</evidence>
<dbReference type="PANTHER" id="PTHR21419">
    <property type="match status" value="1"/>
</dbReference>
<comment type="subcellular location">
    <subcellularLocation>
        <location evidence="1">Membrane</location>
        <topology evidence="1">Single-pass membrane protein</topology>
    </subcellularLocation>
</comment>
<proteinExistence type="predicted"/>
<dbReference type="InterPro" id="IPR045232">
    <property type="entry name" value="FAM234"/>
</dbReference>
<keyword evidence="8" id="KW-1185">Reference proteome</keyword>
<dbReference type="InterPro" id="IPR026444">
    <property type="entry name" value="Secre_tail"/>
</dbReference>
<keyword evidence="4" id="KW-1133">Transmembrane helix</keyword>
<dbReference type="PANTHER" id="PTHR21419:SF23">
    <property type="entry name" value="PROTEIN DEFECTIVE IN EXINE FORMATION 1"/>
    <property type="match status" value="1"/>
</dbReference>
<dbReference type="Pfam" id="PF13517">
    <property type="entry name" value="FG-GAP_3"/>
    <property type="match status" value="1"/>
</dbReference>
<dbReference type="RefSeq" id="WP_115124773.1">
    <property type="nucleotide sequence ID" value="NZ_QRAO01000010.1"/>
</dbReference>
<dbReference type="AlphaFoldDB" id="A0A370Q3R7"/>
<dbReference type="EMBL" id="QRAO01000010">
    <property type="protein sequence ID" value="RDK82959.1"/>
    <property type="molecule type" value="Genomic_DNA"/>
</dbReference>
<keyword evidence="2" id="KW-0812">Transmembrane</keyword>
<sequence length="584" mass="63572">MKNFIYSILTVLAGCTLTAQENLGKKATLLEDGTISVETVQLPDEYRTNNRQQADLLFSFGEPANPAIKNSRGVTLADLDNDGIDEILYGIDTELYALKGDGTILWQKTVLGPILLPPTVMDIDGDDIVEIAVNTGYPTTVGRIYLMDNLGTDLPGWPLNFNDKWMINAPVFADLDGDEVLDILSCQRESSTVGFVHALKQDGTPINTNWPVQFDATPAFTPSVGDVDNDGVNDVVIATSSTGLYVYDANGNLHPGFPFVDPNVRYSYQSPILVDLDDNETLEIVGSNHGDAPGFYVLKNDATYYPGWPIATAGWTYSPPTVVDIEEDGTYEIFMADRNTSNDGTPLPTIYGLNPDGNDLPNFPIEKYGGNEGVLTIADINNDNVYDIIFSSTLTDMDGFGYIHAYSLDGSGELDGFPLRPRGFTFLNGAVLGDVDNDGLMDLTANSYTQTFGAGVDSTFVNTYNLNVPFDADKILRNGYKGDNSRDGLVKEEEILGVTGNTLSNTVSIVPNPSSGILQLQSSSTLNNVTMNVLTMDGKIVFSEKIDLSDTEAKHYDFSSIASGMYFISIEEGKNKTILKWLKQ</sequence>
<evidence type="ECO:0000256" key="3">
    <source>
        <dbReference type="ARBA" id="ARBA00022729"/>
    </source>
</evidence>
<keyword evidence="3" id="KW-0732">Signal</keyword>
<evidence type="ECO:0000256" key="2">
    <source>
        <dbReference type="ARBA" id="ARBA00022692"/>
    </source>
</evidence>
<keyword evidence="5" id="KW-0472">Membrane</keyword>
<dbReference type="NCBIfam" id="TIGR04183">
    <property type="entry name" value="Por_Secre_tail"/>
    <property type="match status" value="1"/>
</dbReference>
<evidence type="ECO:0000256" key="1">
    <source>
        <dbReference type="ARBA" id="ARBA00004167"/>
    </source>
</evidence>
<accession>A0A370Q3R7</accession>
<protein>
    <submittedName>
        <fullName evidence="7">Putative secreted protein (Por secretion system target)</fullName>
    </submittedName>
</protein>
<dbReference type="OrthoDB" id="9816120at2"/>
<evidence type="ECO:0000259" key="6">
    <source>
        <dbReference type="Pfam" id="PF18962"/>
    </source>
</evidence>
<dbReference type="InterPro" id="IPR013517">
    <property type="entry name" value="FG-GAP"/>
</dbReference>
<dbReference type="InterPro" id="IPR028994">
    <property type="entry name" value="Integrin_alpha_N"/>
</dbReference>
<evidence type="ECO:0000313" key="8">
    <source>
        <dbReference type="Proteomes" id="UP000255317"/>
    </source>
</evidence>
<reference evidence="7 8" key="1">
    <citation type="submission" date="2018-07" db="EMBL/GenBank/DDBJ databases">
        <title>Genomic Encyclopedia of Type Strains, Phase IV (KMG-IV): sequencing the most valuable type-strain genomes for metagenomic binning, comparative biology and taxonomic classification.</title>
        <authorList>
            <person name="Goeker M."/>
        </authorList>
    </citation>
    <scope>NUCLEOTIDE SEQUENCE [LARGE SCALE GENOMIC DNA]</scope>
    <source>
        <strain evidence="7 8">DSM 101478</strain>
    </source>
</reference>
<comment type="caution">
    <text evidence="7">The sequence shown here is derived from an EMBL/GenBank/DDBJ whole genome shotgun (WGS) entry which is preliminary data.</text>
</comment>
<dbReference type="GO" id="GO:0016020">
    <property type="term" value="C:membrane"/>
    <property type="evidence" value="ECO:0007669"/>
    <property type="project" value="UniProtKB-SubCell"/>
</dbReference>
<dbReference type="Proteomes" id="UP000255317">
    <property type="component" value="Unassembled WGS sequence"/>
</dbReference>
<gene>
    <name evidence="7" type="ORF">C8D94_11010</name>
</gene>
<dbReference type="Pfam" id="PF18962">
    <property type="entry name" value="Por_Secre_tail"/>
    <property type="match status" value="1"/>
</dbReference>
<organism evidence="7 8">
    <name type="scientific">Marinirhabdus gelatinilytica</name>
    <dbReference type="NCBI Taxonomy" id="1703343"/>
    <lineage>
        <taxon>Bacteria</taxon>
        <taxon>Pseudomonadati</taxon>
        <taxon>Bacteroidota</taxon>
        <taxon>Flavobacteriia</taxon>
        <taxon>Flavobacteriales</taxon>
        <taxon>Flavobacteriaceae</taxon>
    </lineage>
</organism>
<evidence type="ECO:0000256" key="4">
    <source>
        <dbReference type="ARBA" id="ARBA00022989"/>
    </source>
</evidence>